<organism evidence="4 5">
    <name type="scientific">Coemansia pectinata</name>
    <dbReference type="NCBI Taxonomy" id="1052879"/>
    <lineage>
        <taxon>Eukaryota</taxon>
        <taxon>Fungi</taxon>
        <taxon>Fungi incertae sedis</taxon>
        <taxon>Zoopagomycota</taxon>
        <taxon>Kickxellomycotina</taxon>
        <taxon>Kickxellomycetes</taxon>
        <taxon>Kickxellales</taxon>
        <taxon>Kickxellaceae</taxon>
        <taxon>Coemansia</taxon>
    </lineage>
</organism>
<protein>
    <submittedName>
        <fullName evidence="4">Uncharacterized protein</fullName>
    </submittedName>
</protein>
<evidence type="ECO:0000313" key="4">
    <source>
        <dbReference type="EMBL" id="KAJ2753056.1"/>
    </source>
</evidence>
<dbReference type="OrthoDB" id="5565075at2759"/>
<feature type="region of interest" description="Disordered" evidence="1">
    <location>
        <begin position="303"/>
        <end position="360"/>
    </location>
</feature>
<reference evidence="4" key="1">
    <citation type="submission" date="2022-07" db="EMBL/GenBank/DDBJ databases">
        <title>Phylogenomic reconstructions and comparative analyses of Kickxellomycotina fungi.</title>
        <authorList>
            <person name="Reynolds N.K."/>
            <person name="Stajich J.E."/>
            <person name="Barry K."/>
            <person name="Grigoriev I.V."/>
            <person name="Crous P."/>
            <person name="Smith M.E."/>
        </authorList>
    </citation>
    <scope>NUCLEOTIDE SEQUENCE</scope>
    <source>
        <strain evidence="4">BCRC 34297</strain>
    </source>
</reference>
<dbReference type="EMBL" id="JANBUH010000224">
    <property type="protein sequence ID" value="KAJ2753056.1"/>
    <property type="molecule type" value="Genomic_DNA"/>
</dbReference>
<feature type="chain" id="PRO_5040962753" evidence="3">
    <location>
        <begin position="24"/>
        <end position="450"/>
    </location>
</feature>
<evidence type="ECO:0000256" key="1">
    <source>
        <dbReference type="SAM" id="MobiDB-lite"/>
    </source>
</evidence>
<proteinExistence type="predicted"/>
<feature type="signal peptide" evidence="3">
    <location>
        <begin position="1"/>
        <end position="23"/>
    </location>
</feature>
<comment type="caution">
    <text evidence="4">The sequence shown here is derived from an EMBL/GenBank/DDBJ whole genome shotgun (WGS) entry which is preliminary data.</text>
</comment>
<evidence type="ECO:0000313" key="5">
    <source>
        <dbReference type="Proteomes" id="UP001140011"/>
    </source>
</evidence>
<keyword evidence="2" id="KW-0472">Membrane</keyword>
<evidence type="ECO:0000256" key="2">
    <source>
        <dbReference type="SAM" id="Phobius"/>
    </source>
</evidence>
<keyword evidence="2" id="KW-1133">Transmembrane helix</keyword>
<sequence>MKVANYLSLVTTGLSLLVATAMGETSVPAAGQQLVKRLATTAITGQKGAILFANGKPTSCEVALVSNLIGYVAANCLSYSADGSVDMSQNYQVMLSDGTTTSLGMFGVHSATAHFKYDPTSFANNVALLKFNAGGTRQWKNYIGANRADWSSKFYVSRGVANTGGSAMPAWQPAQAVVEAGDVTSQCANASPLFASNMNDLLCTTQVITTSSSCALPYSTVYGVRDPNLAVAGLYSHSVIIGDSLCKYTQIYNYYTLLSSYLEWGGNVAKSTIYLFVADSNYVNNNNPNFSMAVPNGKPSGLVVGGDLSGNTPKPTLTPTPTSSSTTSSPTSSSTTTSTTSSSTSPSSSPTGTTNSGQNTEKKGINIGIILLIVGLVLLIIAIVAYLLYRRYKKRKEQNQRNFMDMNDDAGVGEQDFNRNSRGSNMVANNGQGHLNVPMNMPYERKGYGY</sequence>
<feature type="transmembrane region" description="Helical" evidence="2">
    <location>
        <begin position="365"/>
        <end position="389"/>
    </location>
</feature>
<evidence type="ECO:0000256" key="3">
    <source>
        <dbReference type="SAM" id="SignalP"/>
    </source>
</evidence>
<name>A0A9W8GY86_9FUNG</name>
<dbReference type="Proteomes" id="UP001140011">
    <property type="component" value="Unassembled WGS sequence"/>
</dbReference>
<dbReference type="SUPFAM" id="SSF50494">
    <property type="entry name" value="Trypsin-like serine proteases"/>
    <property type="match status" value="1"/>
</dbReference>
<gene>
    <name evidence="4" type="ORF">GGI19_003406</name>
</gene>
<dbReference type="InterPro" id="IPR009003">
    <property type="entry name" value="Peptidase_S1_PA"/>
</dbReference>
<keyword evidence="2" id="KW-0812">Transmembrane</keyword>
<dbReference type="AlphaFoldDB" id="A0A9W8GY86"/>
<keyword evidence="5" id="KW-1185">Reference proteome</keyword>
<accession>A0A9W8GY86</accession>
<keyword evidence="3" id="KW-0732">Signal</keyword>
<feature type="compositionally biased region" description="Low complexity" evidence="1">
    <location>
        <begin position="312"/>
        <end position="356"/>
    </location>
</feature>